<dbReference type="OrthoDB" id="5415741at2759"/>
<name>A0A137NZ97_CONC2</name>
<evidence type="ECO:0000313" key="2">
    <source>
        <dbReference type="Proteomes" id="UP000070444"/>
    </source>
</evidence>
<dbReference type="Proteomes" id="UP000070444">
    <property type="component" value="Unassembled WGS sequence"/>
</dbReference>
<reference evidence="1 2" key="1">
    <citation type="journal article" date="2015" name="Genome Biol. Evol.">
        <title>Phylogenomic analyses indicate that early fungi evolved digesting cell walls of algal ancestors of land plants.</title>
        <authorList>
            <person name="Chang Y."/>
            <person name="Wang S."/>
            <person name="Sekimoto S."/>
            <person name="Aerts A.L."/>
            <person name="Choi C."/>
            <person name="Clum A."/>
            <person name="LaButti K.M."/>
            <person name="Lindquist E.A."/>
            <person name="Yee Ngan C."/>
            <person name="Ohm R.A."/>
            <person name="Salamov A.A."/>
            <person name="Grigoriev I.V."/>
            <person name="Spatafora J.W."/>
            <person name="Berbee M.L."/>
        </authorList>
    </citation>
    <scope>NUCLEOTIDE SEQUENCE [LARGE SCALE GENOMIC DNA]</scope>
    <source>
        <strain evidence="1 2">NRRL 28638</strain>
    </source>
</reference>
<dbReference type="AlphaFoldDB" id="A0A137NZ97"/>
<dbReference type="EMBL" id="KQ964602">
    <property type="protein sequence ID" value="KXN67971.1"/>
    <property type="molecule type" value="Genomic_DNA"/>
</dbReference>
<gene>
    <name evidence="1" type="ORF">CONCODRAFT_42230</name>
</gene>
<dbReference type="STRING" id="796925.A0A137NZ97"/>
<dbReference type="OMA" id="ISHSTVW"/>
<evidence type="ECO:0000313" key="1">
    <source>
        <dbReference type="EMBL" id="KXN67971.1"/>
    </source>
</evidence>
<sequence>MDRVFYKATDIPTRAIVVTLKGLENFSSSKVAEITGINSRTVDRIYKKARDRGFDPTVFPVQLSIEHLEDSARTGRIGKRSDELYNVITDKIKKREEEGMKPYKCLELSNELKQEGFDVSKTTVWRALQ</sequence>
<accession>A0A137NZ97</accession>
<feature type="non-terminal residue" evidence="1">
    <location>
        <position position="129"/>
    </location>
</feature>
<dbReference type="InterPro" id="IPR009057">
    <property type="entry name" value="Homeodomain-like_sf"/>
</dbReference>
<organism evidence="1 2">
    <name type="scientific">Conidiobolus coronatus (strain ATCC 28846 / CBS 209.66 / NRRL 28638)</name>
    <name type="common">Delacroixia coronata</name>
    <dbReference type="NCBI Taxonomy" id="796925"/>
    <lineage>
        <taxon>Eukaryota</taxon>
        <taxon>Fungi</taxon>
        <taxon>Fungi incertae sedis</taxon>
        <taxon>Zoopagomycota</taxon>
        <taxon>Entomophthoromycotina</taxon>
        <taxon>Entomophthoromycetes</taxon>
        <taxon>Entomophthorales</taxon>
        <taxon>Ancylistaceae</taxon>
        <taxon>Conidiobolus</taxon>
    </lineage>
</organism>
<proteinExistence type="predicted"/>
<protein>
    <submittedName>
        <fullName evidence="1">Uncharacterized protein</fullName>
    </submittedName>
</protein>
<keyword evidence="2" id="KW-1185">Reference proteome</keyword>
<dbReference type="SUPFAM" id="SSF46689">
    <property type="entry name" value="Homeodomain-like"/>
    <property type="match status" value="1"/>
</dbReference>